<evidence type="ECO:0000259" key="6">
    <source>
        <dbReference type="Pfam" id="PF03070"/>
    </source>
</evidence>
<dbReference type="GO" id="GO:0008902">
    <property type="term" value="F:hydroxymethylpyrimidine kinase activity"/>
    <property type="evidence" value="ECO:0007669"/>
    <property type="project" value="UniProtKB-EC"/>
</dbReference>
<dbReference type="SUPFAM" id="SSF53613">
    <property type="entry name" value="Ribokinase-like"/>
    <property type="match status" value="1"/>
</dbReference>
<evidence type="ECO:0000256" key="2">
    <source>
        <dbReference type="ARBA" id="ARBA00000565"/>
    </source>
</evidence>
<accession>A0A2N6SVN4</accession>
<dbReference type="InterPro" id="IPR029056">
    <property type="entry name" value="Ribokinase-like"/>
</dbReference>
<dbReference type="CDD" id="cd01169">
    <property type="entry name" value="HMPP_kinase"/>
    <property type="match status" value="1"/>
</dbReference>
<comment type="catalytic activity">
    <reaction evidence="2">
        <text>4-amino-2-methyl-5-(phosphooxymethyl)pyrimidine + ATP = 4-amino-2-methyl-5-(diphosphooxymethyl)pyrimidine + ADP</text>
        <dbReference type="Rhea" id="RHEA:19893"/>
        <dbReference type="ChEBI" id="CHEBI:30616"/>
        <dbReference type="ChEBI" id="CHEBI:57841"/>
        <dbReference type="ChEBI" id="CHEBI:58354"/>
        <dbReference type="ChEBI" id="CHEBI:456216"/>
        <dbReference type="EC" id="2.7.4.7"/>
    </reaction>
</comment>
<evidence type="ECO:0000256" key="3">
    <source>
        <dbReference type="ARBA" id="ARBA00003848"/>
    </source>
</evidence>
<keyword evidence="8" id="KW-0808">Transferase</keyword>
<dbReference type="AlphaFoldDB" id="A0A2N6SVN4"/>
<comment type="catalytic activity">
    <reaction evidence="1">
        <text>4-amino-5-hydroxymethyl-2-methylpyrimidine + ATP = 4-amino-2-methyl-5-(phosphooxymethyl)pyrimidine + ADP + H(+)</text>
        <dbReference type="Rhea" id="RHEA:23096"/>
        <dbReference type="ChEBI" id="CHEBI:15378"/>
        <dbReference type="ChEBI" id="CHEBI:16892"/>
        <dbReference type="ChEBI" id="CHEBI:30616"/>
        <dbReference type="ChEBI" id="CHEBI:58354"/>
        <dbReference type="ChEBI" id="CHEBI:456216"/>
        <dbReference type="EC" id="2.7.1.49"/>
    </reaction>
</comment>
<dbReference type="STRING" id="1725.WU86_06085"/>
<evidence type="ECO:0000256" key="5">
    <source>
        <dbReference type="ARBA" id="ARBA00022977"/>
    </source>
</evidence>
<dbReference type="Pfam" id="PF03070">
    <property type="entry name" value="TENA_THI-4"/>
    <property type="match status" value="1"/>
</dbReference>
<organism evidence="8 9">
    <name type="scientific">Corynebacterium xerosis</name>
    <dbReference type="NCBI Taxonomy" id="1725"/>
    <lineage>
        <taxon>Bacteria</taxon>
        <taxon>Bacillati</taxon>
        <taxon>Actinomycetota</taxon>
        <taxon>Actinomycetes</taxon>
        <taxon>Mycobacteriales</taxon>
        <taxon>Corynebacteriaceae</taxon>
        <taxon>Corynebacterium</taxon>
    </lineage>
</organism>
<name>A0A2N6SVN4_9CORY</name>
<dbReference type="GO" id="GO:0005829">
    <property type="term" value="C:cytosol"/>
    <property type="evidence" value="ECO:0007669"/>
    <property type="project" value="TreeGrafter"/>
</dbReference>
<dbReference type="Pfam" id="PF08543">
    <property type="entry name" value="Phos_pyr_kin"/>
    <property type="match status" value="2"/>
</dbReference>
<dbReference type="InterPro" id="IPR013749">
    <property type="entry name" value="PM/HMP-P_kinase-1"/>
</dbReference>
<dbReference type="EMBL" id="PNHF01000044">
    <property type="protein sequence ID" value="PMC61130.1"/>
    <property type="molecule type" value="Genomic_DNA"/>
</dbReference>
<protein>
    <submittedName>
        <fullName evidence="8">Bifunctional hydroxymethylpyrimidine kinase/phosphomethylpyrimidine kinase</fullName>
    </submittedName>
</protein>
<evidence type="ECO:0000256" key="4">
    <source>
        <dbReference type="ARBA" id="ARBA00004769"/>
    </source>
</evidence>
<evidence type="ECO:0000313" key="9">
    <source>
        <dbReference type="Proteomes" id="UP000235363"/>
    </source>
</evidence>
<comment type="function">
    <text evidence="3">Catalyzes the phosphorylation of hydroxymethylpyrimidine phosphate (HMP-P) to HMP-PP, and of HMP to HMP-P.</text>
</comment>
<dbReference type="InterPro" id="IPR004305">
    <property type="entry name" value="Thiaminase-2/PQQC"/>
</dbReference>
<dbReference type="Proteomes" id="UP000235363">
    <property type="component" value="Unassembled WGS sequence"/>
</dbReference>
<feature type="domain" description="Pyridoxamine kinase/Phosphomethylpyrimidine kinase" evidence="7">
    <location>
        <begin position="161"/>
        <end position="322"/>
    </location>
</feature>
<dbReference type="GO" id="GO:0009228">
    <property type="term" value="P:thiamine biosynthetic process"/>
    <property type="evidence" value="ECO:0007669"/>
    <property type="project" value="UniProtKB-KW"/>
</dbReference>
<dbReference type="CDD" id="cd19365">
    <property type="entry name" value="TenA_C-like"/>
    <property type="match status" value="1"/>
</dbReference>
<evidence type="ECO:0000259" key="7">
    <source>
        <dbReference type="Pfam" id="PF08543"/>
    </source>
</evidence>
<dbReference type="GO" id="GO:0008972">
    <property type="term" value="F:phosphomethylpyrimidine kinase activity"/>
    <property type="evidence" value="ECO:0007669"/>
    <property type="project" value="UniProtKB-EC"/>
</dbReference>
<dbReference type="PANTHER" id="PTHR20858:SF17">
    <property type="entry name" value="HYDROXYMETHYLPYRIMIDINE_PHOSPHOMETHYLPYRIMIDINE KINASE THI20-RELATED"/>
    <property type="match status" value="1"/>
</dbReference>
<dbReference type="GO" id="GO:0009229">
    <property type="term" value="P:thiamine diphosphate biosynthetic process"/>
    <property type="evidence" value="ECO:0007669"/>
    <property type="project" value="UniProtKB-UniPathway"/>
</dbReference>
<evidence type="ECO:0000313" key="8">
    <source>
        <dbReference type="EMBL" id="PMC61130.1"/>
    </source>
</evidence>
<sequence length="550" mass="58172">MGTAHVPAYSQFPQDWTGGCVTCGAGRDGRIPRVLSIAGTDPTGGAGLQADLKAFSAHGAYGMGVVTALVSQNTRGVRDVHVPPVEFLRSQLDAVSDDVAIDAIKIGMLFDAPIIAEVTDWLEGLRSGNTAAADAAGDAAAGIAAQDAPTADDEFLDGTPSPIVVLDPVMVATSGDRLLKAAAEDALRGLLRHVDLVTPNIPELAVLAGTAPATIPGEALDQARIVAAEYDVLVLAKGGHLIEGEVIDALVRPDGTAERFAGPRVDTHNTHGTGCSLSAAIAALWPRTGGPVRSVGVAKAWMTAALRHADELEVGEGHGPIHHFAQLWERGLAPDAATIADQWWESIADLRDAIDDLDFVKSLGSGSLPEEAFRDYLAQDALYLNGYARALAAASALAPTQEEQMFWSYAAHGAIAGEMELHRSFLGDAAGSVDAGAVEASPVTRAYVDHLMATAARGSYGELIAAMLPCFWLYRDIGHRLVARNHGSHPYSRWLDTYTDESFDEDTNRAIDICSTYATTATTTERAAMDRAFRLSSWHEVEFFAAPMRG</sequence>
<reference evidence="8 9" key="1">
    <citation type="submission" date="2017-09" db="EMBL/GenBank/DDBJ databases">
        <title>Bacterial strain isolated from the female urinary microbiota.</title>
        <authorList>
            <person name="Thomas-White K."/>
            <person name="Kumar N."/>
            <person name="Forster S."/>
            <person name="Putonti C."/>
            <person name="Lawley T."/>
            <person name="Wolfe A.J."/>
        </authorList>
    </citation>
    <scope>NUCLEOTIDE SEQUENCE [LARGE SCALE GENOMIC DNA]</scope>
    <source>
        <strain evidence="8 9">UMB0908</strain>
    </source>
</reference>
<comment type="pathway">
    <text evidence="4">Cofactor biosynthesis; thiamine diphosphate biosynthesis; 4-amino-2-methyl-5-diphosphomethylpyrimidine from 5-amino-1-(5-phospho-D-ribosyl)imidazole: step 3/3.</text>
</comment>
<dbReference type="RefSeq" id="WP_102214857.1">
    <property type="nucleotide sequence ID" value="NZ_PNHF01000044.1"/>
</dbReference>
<keyword evidence="8" id="KW-0418">Kinase</keyword>
<dbReference type="PANTHER" id="PTHR20858">
    <property type="entry name" value="PHOSPHOMETHYLPYRIMIDINE KINASE"/>
    <property type="match status" value="1"/>
</dbReference>
<feature type="domain" description="Pyridoxamine kinase/Phosphomethylpyrimidine kinase" evidence="7">
    <location>
        <begin position="41"/>
        <end position="123"/>
    </location>
</feature>
<keyword evidence="5" id="KW-0784">Thiamine biosynthesis</keyword>
<dbReference type="Gene3D" id="3.40.1190.20">
    <property type="match status" value="1"/>
</dbReference>
<proteinExistence type="predicted"/>
<dbReference type="InterPro" id="IPR016084">
    <property type="entry name" value="Haem_Oase-like_multi-hlx"/>
</dbReference>
<evidence type="ECO:0000256" key="1">
    <source>
        <dbReference type="ARBA" id="ARBA00000151"/>
    </source>
</evidence>
<gene>
    <name evidence="8" type="ORF">CJ204_12695</name>
</gene>
<dbReference type="Gene3D" id="1.20.910.10">
    <property type="entry name" value="Heme oxygenase-like"/>
    <property type="match status" value="1"/>
</dbReference>
<dbReference type="UniPathway" id="UPA00060">
    <property type="reaction ID" value="UER00138"/>
</dbReference>
<comment type="caution">
    <text evidence="8">The sequence shown here is derived from an EMBL/GenBank/DDBJ whole genome shotgun (WGS) entry which is preliminary data.</text>
</comment>
<dbReference type="SUPFAM" id="SSF48613">
    <property type="entry name" value="Heme oxygenase-like"/>
    <property type="match status" value="1"/>
</dbReference>
<dbReference type="InterPro" id="IPR004399">
    <property type="entry name" value="HMP/HMP-P_kinase_dom"/>
</dbReference>
<feature type="domain" description="Thiaminase-2/PQQC" evidence="6">
    <location>
        <begin position="359"/>
        <end position="546"/>
    </location>
</feature>